<gene>
    <name evidence="2" type="ORF">GCM10023184_34450</name>
</gene>
<evidence type="ECO:0000313" key="3">
    <source>
        <dbReference type="Proteomes" id="UP001501725"/>
    </source>
</evidence>
<keyword evidence="1" id="KW-0732">Signal</keyword>
<dbReference type="EMBL" id="BAABGY010000011">
    <property type="protein sequence ID" value="GAA4338179.1"/>
    <property type="molecule type" value="Genomic_DNA"/>
</dbReference>
<feature type="chain" id="PRO_5045949576" evidence="1">
    <location>
        <begin position="18"/>
        <end position="145"/>
    </location>
</feature>
<accession>A0ABP8HEI3</accession>
<reference evidence="3" key="1">
    <citation type="journal article" date="2019" name="Int. J. Syst. Evol. Microbiol.">
        <title>The Global Catalogue of Microorganisms (GCM) 10K type strain sequencing project: providing services to taxonomists for standard genome sequencing and annotation.</title>
        <authorList>
            <consortium name="The Broad Institute Genomics Platform"/>
            <consortium name="The Broad Institute Genome Sequencing Center for Infectious Disease"/>
            <person name="Wu L."/>
            <person name="Ma J."/>
        </authorList>
    </citation>
    <scope>NUCLEOTIDE SEQUENCE [LARGE SCALE GENOMIC DNA]</scope>
    <source>
        <strain evidence="3">JCM 17919</strain>
    </source>
</reference>
<keyword evidence="3" id="KW-1185">Reference proteome</keyword>
<dbReference type="RefSeq" id="WP_345257034.1">
    <property type="nucleotide sequence ID" value="NZ_BAABGY010000011.1"/>
</dbReference>
<evidence type="ECO:0000313" key="2">
    <source>
        <dbReference type="EMBL" id="GAA4338179.1"/>
    </source>
</evidence>
<name>A0ABP8HEI3_9BACT</name>
<dbReference type="PROSITE" id="PS51257">
    <property type="entry name" value="PROKAR_LIPOPROTEIN"/>
    <property type="match status" value="1"/>
</dbReference>
<evidence type="ECO:0000256" key="1">
    <source>
        <dbReference type="SAM" id="SignalP"/>
    </source>
</evidence>
<organism evidence="2 3">
    <name type="scientific">Flaviaesturariibacter amylovorans</name>
    <dbReference type="NCBI Taxonomy" id="1084520"/>
    <lineage>
        <taxon>Bacteria</taxon>
        <taxon>Pseudomonadati</taxon>
        <taxon>Bacteroidota</taxon>
        <taxon>Chitinophagia</taxon>
        <taxon>Chitinophagales</taxon>
        <taxon>Chitinophagaceae</taxon>
        <taxon>Flaviaestuariibacter</taxon>
    </lineage>
</organism>
<dbReference type="Proteomes" id="UP001501725">
    <property type="component" value="Unassembled WGS sequence"/>
</dbReference>
<proteinExistence type="predicted"/>
<protein>
    <submittedName>
        <fullName evidence="2">Uncharacterized protein</fullName>
    </submittedName>
</protein>
<comment type="caution">
    <text evidence="2">The sequence shown here is derived from an EMBL/GenBank/DDBJ whole genome shotgun (WGS) entry which is preliminary data.</text>
</comment>
<feature type="signal peptide" evidence="1">
    <location>
        <begin position="1"/>
        <end position="17"/>
    </location>
</feature>
<sequence>MRLRVLLSLFCLLSVFAACFPSWEPRSVDGQQEWAENGSRLKSLAAAVRADTVRYRPGMHSFPDGFGYPFDEGFHVARHFYATPMVQPGDTTAVTLTFYLDRGIGEHYSAIVFTLDQGKRSELDENVRNGGNDFLLEPNWYLVND</sequence>